<dbReference type="InterPro" id="IPR015421">
    <property type="entry name" value="PyrdxlP-dep_Trfase_major"/>
</dbReference>
<gene>
    <name evidence="4" type="primary">kynU</name>
    <name evidence="7" type="ORF">SAMN04488045_1546</name>
</gene>
<dbReference type="UniPathway" id="UPA00253">
    <property type="reaction ID" value="UER00329"/>
</dbReference>
<feature type="binding site" evidence="4">
    <location>
        <position position="187"/>
    </location>
    <ligand>
        <name>pyridoxal 5'-phosphate</name>
        <dbReference type="ChEBI" id="CHEBI:597326"/>
    </ligand>
</feature>
<evidence type="ECO:0000313" key="8">
    <source>
        <dbReference type="Proteomes" id="UP000236752"/>
    </source>
</evidence>
<dbReference type="PANTHER" id="PTHR14084:SF0">
    <property type="entry name" value="KYNURENINASE"/>
    <property type="match status" value="1"/>
</dbReference>
<evidence type="ECO:0000256" key="4">
    <source>
        <dbReference type="HAMAP-Rule" id="MF_01970"/>
    </source>
</evidence>
<dbReference type="InterPro" id="IPR010111">
    <property type="entry name" value="Kynureninase"/>
</dbReference>
<reference evidence="7 8" key="1">
    <citation type="submission" date="2016-10" db="EMBL/GenBank/DDBJ databases">
        <authorList>
            <person name="de Groot N.N."/>
        </authorList>
    </citation>
    <scope>NUCLEOTIDE SEQUENCE [LARGE SCALE GENOMIC DNA]</scope>
    <source>
        <strain evidence="7 8">DSM 26915</strain>
    </source>
</reference>
<evidence type="ECO:0000313" key="7">
    <source>
        <dbReference type="EMBL" id="SEG01672.1"/>
    </source>
</evidence>
<dbReference type="GO" id="GO:0097053">
    <property type="term" value="P:L-kynurenine catabolic process"/>
    <property type="evidence" value="ECO:0007669"/>
    <property type="project" value="UniProtKB-UniRule"/>
</dbReference>
<feature type="binding site" evidence="4">
    <location>
        <position position="184"/>
    </location>
    <ligand>
        <name>pyridoxal 5'-phosphate</name>
        <dbReference type="ChEBI" id="CHEBI:597326"/>
    </ligand>
</feature>
<evidence type="ECO:0000256" key="2">
    <source>
        <dbReference type="ARBA" id="ARBA00022801"/>
    </source>
</evidence>
<dbReference type="RefSeq" id="WP_103909873.1">
    <property type="nucleotide sequence ID" value="NZ_FNUZ01000002.1"/>
</dbReference>
<dbReference type="EMBL" id="FNUZ01000002">
    <property type="protein sequence ID" value="SEG01672.1"/>
    <property type="molecule type" value="Genomic_DNA"/>
</dbReference>
<feature type="binding site" evidence="4">
    <location>
        <begin position="113"/>
        <end position="116"/>
    </location>
    <ligand>
        <name>pyridoxal 5'-phosphate</name>
        <dbReference type="ChEBI" id="CHEBI:597326"/>
    </ligand>
</feature>
<keyword evidence="8" id="KW-1185">Reference proteome</keyword>
<feature type="binding site" evidence="4">
    <location>
        <position position="265"/>
    </location>
    <ligand>
        <name>pyridoxal 5'-phosphate</name>
        <dbReference type="ChEBI" id="CHEBI:597326"/>
    </ligand>
</feature>
<dbReference type="GO" id="GO:0030170">
    <property type="term" value="F:pyridoxal phosphate binding"/>
    <property type="evidence" value="ECO:0007669"/>
    <property type="project" value="UniProtKB-UniRule"/>
</dbReference>
<dbReference type="Gene3D" id="3.40.640.10">
    <property type="entry name" value="Type I PLP-dependent aspartate aminotransferase-like (Major domain)"/>
    <property type="match status" value="1"/>
</dbReference>
<feature type="binding site" evidence="4">
    <location>
        <position position="209"/>
    </location>
    <ligand>
        <name>pyridoxal 5'-phosphate</name>
        <dbReference type="ChEBI" id="CHEBI:597326"/>
    </ligand>
</feature>
<dbReference type="SUPFAM" id="SSF53383">
    <property type="entry name" value="PLP-dependent transferases"/>
    <property type="match status" value="1"/>
</dbReference>
<dbReference type="GO" id="GO:0019441">
    <property type="term" value="P:L-tryptophan catabolic process to kynurenine"/>
    <property type="evidence" value="ECO:0007669"/>
    <property type="project" value="TreeGrafter"/>
</dbReference>
<proteinExistence type="inferred from homology"/>
<keyword evidence="1 4" id="KW-0662">Pyridine nucleotide biosynthesis</keyword>
<dbReference type="NCBIfam" id="TIGR01814">
    <property type="entry name" value="kynureninase"/>
    <property type="match status" value="1"/>
</dbReference>
<feature type="binding site" evidence="4">
    <location>
        <position position="155"/>
    </location>
    <ligand>
        <name>pyridoxal 5'-phosphate</name>
        <dbReference type="ChEBI" id="CHEBI:597326"/>
    </ligand>
</feature>
<evidence type="ECO:0000256" key="6">
    <source>
        <dbReference type="PIRNR" id="PIRNR038800"/>
    </source>
</evidence>
<sequence length="397" mass="43422">MTTILPRKDLFVLPEDIIYLDGNSLGVLPKAASDRALQTINQEWGQHLIRAWNSAGWMDLPRVVGNRIARLIGAPEGSVATGDTLSIKVYQALAAALKMRPDRKTILSDSGNFPSDLYMAQGLIDTIGQGYRLKTVTHSEMLDAIDDDTAVVMLTHVDYRSGQMYDMKAVTEAVQSAGAVMLWDLAHSAGAVPVDLAASQAEFAVGCSYKYLNGGPGAPAFIYVRPDIVADIQPALSGWLGHAAPFAMEHDYRPAFGTERMRVGTPPIVQLAILDAALDVWDEVDMADLRKASVALSECFIEEVEKRCPDLELASPRDPALRGSQVSFKFENGYAAIQALIARGVIGDFREPNIMRFGFTPLYLDLDDVRKAAQILGEIMDTDAWNDPKFMTRAKVT</sequence>
<dbReference type="PIRSF" id="PIRSF038800">
    <property type="entry name" value="KYNU"/>
    <property type="match status" value="1"/>
</dbReference>
<dbReference type="InterPro" id="IPR015424">
    <property type="entry name" value="PyrdxlP-dep_Trfase"/>
</dbReference>
<dbReference type="AlphaFoldDB" id="A0A1H5WQ99"/>
<feature type="binding site" evidence="4">
    <location>
        <position position="86"/>
    </location>
    <ligand>
        <name>pyridoxal 5'-phosphate</name>
        <dbReference type="ChEBI" id="CHEBI:597326"/>
    </ligand>
</feature>
<comment type="catalytic activity">
    <reaction evidence="6">
        <text>3-hydroxy-L-kynurenine + H2O = 3-hydroxyanthranilate + L-alanine + H(+)</text>
        <dbReference type="Rhea" id="RHEA:25143"/>
        <dbReference type="ChEBI" id="CHEBI:15377"/>
        <dbReference type="ChEBI" id="CHEBI:15378"/>
        <dbReference type="ChEBI" id="CHEBI:36559"/>
        <dbReference type="ChEBI" id="CHEBI:57972"/>
        <dbReference type="ChEBI" id="CHEBI:58125"/>
        <dbReference type="EC" id="3.7.1.3"/>
    </reaction>
</comment>
<dbReference type="InterPro" id="IPR015422">
    <property type="entry name" value="PyrdxlP-dep_Trfase_small"/>
</dbReference>
<dbReference type="FunFam" id="3.40.640.10:FF:000107">
    <property type="entry name" value="Kynureninase"/>
    <property type="match status" value="1"/>
</dbReference>
<accession>A0A1H5WQ99</accession>
<dbReference type="PANTHER" id="PTHR14084">
    <property type="entry name" value="KYNURENINASE"/>
    <property type="match status" value="1"/>
</dbReference>
<comment type="pathway">
    <text evidence="4 6">Amino-acid degradation; L-kynurenine degradation; L-alanine and anthranilate from L-kynurenine: step 1/1.</text>
</comment>
<feature type="modified residue" description="N6-(pyridoxal phosphate)lysine" evidence="4">
    <location>
        <position position="210"/>
    </location>
</feature>
<dbReference type="UniPathway" id="UPA00334">
    <property type="reaction ID" value="UER00455"/>
</dbReference>
<feature type="binding site" evidence="4">
    <location>
        <position position="239"/>
    </location>
    <ligand>
        <name>pyridoxal 5'-phosphate</name>
        <dbReference type="ChEBI" id="CHEBI:597326"/>
    </ligand>
</feature>
<keyword evidence="3 4" id="KW-0663">Pyridoxal phosphate</keyword>
<dbReference type="GO" id="GO:0005737">
    <property type="term" value="C:cytoplasm"/>
    <property type="evidence" value="ECO:0007669"/>
    <property type="project" value="UniProtKB-UniRule"/>
</dbReference>
<comment type="pathway">
    <text evidence="4 6">Cofactor biosynthesis; NAD(+) biosynthesis; quinolinate from L-kynurenine: step 2/3.</text>
</comment>
<comment type="function">
    <text evidence="4 6">Catalyzes the cleavage of L-kynurenine (L-Kyn) and L-3-hydroxykynurenine (L-3OHKyn) into anthranilic acid (AA) and 3-hydroxyanthranilic acid (3-OHAA), respectively.</text>
</comment>
<dbReference type="HAMAP" id="MF_01970">
    <property type="entry name" value="Kynureninase"/>
    <property type="match status" value="1"/>
</dbReference>
<comment type="similarity">
    <text evidence="4 6">Belongs to the kynureninase family.</text>
</comment>
<dbReference type="Pfam" id="PF22580">
    <property type="entry name" value="KYNU_C"/>
    <property type="match status" value="1"/>
</dbReference>
<dbReference type="GO" id="GO:0030429">
    <property type="term" value="F:kynureninase activity"/>
    <property type="evidence" value="ECO:0007669"/>
    <property type="project" value="UniProtKB-UniRule"/>
</dbReference>
<dbReference type="OrthoDB" id="9812626at2"/>
<organism evidence="7 8">
    <name type="scientific">Thalassococcus halodurans</name>
    <dbReference type="NCBI Taxonomy" id="373675"/>
    <lineage>
        <taxon>Bacteria</taxon>
        <taxon>Pseudomonadati</taxon>
        <taxon>Pseudomonadota</taxon>
        <taxon>Alphaproteobacteria</taxon>
        <taxon>Rhodobacterales</taxon>
        <taxon>Roseobacteraceae</taxon>
        <taxon>Thalassococcus</taxon>
    </lineage>
</organism>
<protein>
    <recommendedName>
        <fullName evidence="4 5">Kynureninase</fullName>
        <ecNumber evidence="4 5">3.7.1.3</ecNumber>
    </recommendedName>
    <alternativeName>
        <fullName evidence="4">L-kynurenine hydrolase</fullName>
    </alternativeName>
</protein>
<comment type="catalytic activity">
    <reaction evidence="4 6">
        <text>L-kynurenine + H2O = anthranilate + L-alanine + H(+)</text>
        <dbReference type="Rhea" id="RHEA:16813"/>
        <dbReference type="ChEBI" id="CHEBI:15377"/>
        <dbReference type="ChEBI" id="CHEBI:15378"/>
        <dbReference type="ChEBI" id="CHEBI:16567"/>
        <dbReference type="ChEBI" id="CHEBI:57959"/>
        <dbReference type="ChEBI" id="CHEBI:57972"/>
        <dbReference type="EC" id="3.7.1.3"/>
    </reaction>
</comment>
<comment type="cofactor">
    <cofactor evidence="4 6">
        <name>pyridoxal 5'-phosphate</name>
        <dbReference type="ChEBI" id="CHEBI:597326"/>
    </cofactor>
</comment>
<dbReference type="Proteomes" id="UP000236752">
    <property type="component" value="Unassembled WGS sequence"/>
</dbReference>
<feature type="binding site" evidence="4">
    <location>
        <position position="85"/>
    </location>
    <ligand>
        <name>pyridoxal 5'-phosphate</name>
        <dbReference type="ChEBI" id="CHEBI:597326"/>
    </ligand>
</feature>
<dbReference type="GO" id="GO:0019805">
    <property type="term" value="P:quinolinate biosynthetic process"/>
    <property type="evidence" value="ECO:0007669"/>
    <property type="project" value="UniProtKB-UniRule"/>
</dbReference>
<dbReference type="GO" id="GO:0009435">
    <property type="term" value="P:NAD+ biosynthetic process"/>
    <property type="evidence" value="ECO:0007669"/>
    <property type="project" value="UniProtKB-UniRule"/>
</dbReference>
<comment type="subunit">
    <text evidence="4 6">Homodimer.</text>
</comment>
<evidence type="ECO:0000256" key="3">
    <source>
        <dbReference type="ARBA" id="ARBA00022898"/>
    </source>
</evidence>
<dbReference type="EC" id="3.7.1.3" evidence="4 5"/>
<name>A0A1H5WQ99_9RHOB</name>
<dbReference type="GO" id="GO:0043420">
    <property type="term" value="P:anthranilate metabolic process"/>
    <property type="evidence" value="ECO:0007669"/>
    <property type="project" value="TreeGrafter"/>
</dbReference>
<keyword evidence="2 4" id="KW-0378">Hydrolase</keyword>
<evidence type="ECO:0000256" key="5">
    <source>
        <dbReference type="NCBIfam" id="TIGR01814"/>
    </source>
</evidence>
<dbReference type="Gene3D" id="3.90.1150.10">
    <property type="entry name" value="Aspartate Aminotransferase, domain 1"/>
    <property type="match status" value="1"/>
</dbReference>
<evidence type="ECO:0000256" key="1">
    <source>
        <dbReference type="ARBA" id="ARBA00022642"/>
    </source>
</evidence>